<evidence type="ECO:0000313" key="3">
    <source>
        <dbReference type="Proteomes" id="UP001498398"/>
    </source>
</evidence>
<sequence length="119" mass="12941">MFSRVGLWQICLITQLGISSVKASIAIDSLTTAIAGQEITLHWSRLNEDKAPSSWHVEIHTATDSSIPPSSILVSEPGQSNGVIVVEVPFEPEVIGEFTLLGIADDSGWVQMYISENQF</sequence>
<evidence type="ECO:0000313" key="2">
    <source>
        <dbReference type="EMBL" id="KAK7444319.1"/>
    </source>
</evidence>
<keyword evidence="1" id="KW-0732">Signal</keyword>
<accession>A0ABR1J2K8</accession>
<organism evidence="2 3">
    <name type="scientific">Marasmiellus scandens</name>
    <dbReference type="NCBI Taxonomy" id="2682957"/>
    <lineage>
        <taxon>Eukaryota</taxon>
        <taxon>Fungi</taxon>
        <taxon>Dikarya</taxon>
        <taxon>Basidiomycota</taxon>
        <taxon>Agaricomycotina</taxon>
        <taxon>Agaricomycetes</taxon>
        <taxon>Agaricomycetidae</taxon>
        <taxon>Agaricales</taxon>
        <taxon>Marasmiineae</taxon>
        <taxon>Omphalotaceae</taxon>
        <taxon>Marasmiellus</taxon>
    </lineage>
</organism>
<keyword evidence="3" id="KW-1185">Reference proteome</keyword>
<name>A0ABR1J2K8_9AGAR</name>
<protein>
    <submittedName>
        <fullName evidence="2">Uncharacterized protein</fullName>
    </submittedName>
</protein>
<reference evidence="2 3" key="1">
    <citation type="submission" date="2024-01" db="EMBL/GenBank/DDBJ databases">
        <title>A draft genome for the cacao thread blight pathogen Marasmiellus scandens.</title>
        <authorList>
            <person name="Baruah I.K."/>
            <person name="Leung J."/>
            <person name="Bukari Y."/>
            <person name="Amoako-Attah I."/>
            <person name="Meinhardt L.W."/>
            <person name="Bailey B.A."/>
            <person name="Cohen S.P."/>
        </authorList>
    </citation>
    <scope>NUCLEOTIDE SEQUENCE [LARGE SCALE GENOMIC DNA]</scope>
    <source>
        <strain evidence="2 3">GH-19</strain>
    </source>
</reference>
<feature type="chain" id="PRO_5045712402" evidence="1">
    <location>
        <begin position="24"/>
        <end position="119"/>
    </location>
</feature>
<evidence type="ECO:0000256" key="1">
    <source>
        <dbReference type="SAM" id="SignalP"/>
    </source>
</evidence>
<dbReference type="Proteomes" id="UP001498398">
    <property type="component" value="Unassembled WGS sequence"/>
</dbReference>
<feature type="signal peptide" evidence="1">
    <location>
        <begin position="1"/>
        <end position="23"/>
    </location>
</feature>
<dbReference type="EMBL" id="JBANRG010000051">
    <property type="protein sequence ID" value="KAK7444319.1"/>
    <property type="molecule type" value="Genomic_DNA"/>
</dbReference>
<comment type="caution">
    <text evidence="2">The sequence shown here is derived from an EMBL/GenBank/DDBJ whole genome shotgun (WGS) entry which is preliminary data.</text>
</comment>
<gene>
    <name evidence="2" type="ORF">VKT23_015331</name>
</gene>
<proteinExistence type="predicted"/>